<comment type="caution">
    <text evidence="9">The sequence shown here is derived from an EMBL/GenBank/DDBJ whole genome shotgun (WGS) entry which is preliminary data.</text>
</comment>
<dbReference type="GO" id="GO:0051015">
    <property type="term" value="F:actin filament binding"/>
    <property type="evidence" value="ECO:0007669"/>
    <property type="project" value="TreeGrafter"/>
</dbReference>
<comment type="similarity">
    <text evidence="2">Belongs to the SLA2 family.</text>
</comment>
<name>A0A1R1YBP0_9FUNG</name>
<feature type="compositionally biased region" description="Basic and acidic residues" evidence="6">
    <location>
        <begin position="302"/>
        <end position="317"/>
    </location>
</feature>
<dbReference type="SMART" id="SM00273">
    <property type="entry name" value="ENTH"/>
    <property type="match status" value="1"/>
</dbReference>
<organism evidence="9 10">
    <name type="scientific">Smittium culicis</name>
    <dbReference type="NCBI Taxonomy" id="133412"/>
    <lineage>
        <taxon>Eukaryota</taxon>
        <taxon>Fungi</taxon>
        <taxon>Fungi incertae sedis</taxon>
        <taxon>Zoopagomycota</taxon>
        <taxon>Kickxellomycotina</taxon>
        <taxon>Harpellomycetes</taxon>
        <taxon>Harpellales</taxon>
        <taxon>Legeriomycetaceae</taxon>
        <taxon>Smittium</taxon>
    </lineage>
</organism>
<dbReference type="EMBL" id="LSSN01000360">
    <property type="protein sequence ID" value="OMJ24351.1"/>
    <property type="molecule type" value="Genomic_DNA"/>
</dbReference>
<dbReference type="GO" id="GO:0032051">
    <property type="term" value="F:clathrin light chain binding"/>
    <property type="evidence" value="ECO:0007669"/>
    <property type="project" value="TreeGrafter"/>
</dbReference>
<keyword evidence="10" id="KW-1185">Reference proteome</keyword>
<keyword evidence="5" id="KW-0175">Coiled coil</keyword>
<dbReference type="InterPro" id="IPR008942">
    <property type="entry name" value="ENTH_VHS"/>
</dbReference>
<feature type="coiled-coil region" evidence="5">
    <location>
        <begin position="519"/>
        <end position="571"/>
    </location>
</feature>
<dbReference type="InterPro" id="IPR030224">
    <property type="entry name" value="Sla2_fam"/>
</dbReference>
<feature type="region of interest" description="Disordered" evidence="6">
    <location>
        <begin position="268"/>
        <end position="317"/>
    </location>
</feature>
<protein>
    <submittedName>
        <fullName evidence="9">Endocytosis protein end4</fullName>
    </submittedName>
</protein>
<evidence type="ECO:0000313" key="10">
    <source>
        <dbReference type="Proteomes" id="UP000187283"/>
    </source>
</evidence>
<dbReference type="Gene3D" id="1.20.1410.10">
    <property type="entry name" value="I/LWEQ domain"/>
    <property type="match status" value="1"/>
</dbReference>
<dbReference type="PROSITE" id="PS50942">
    <property type="entry name" value="ENTH"/>
    <property type="match status" value="1"/>
</dbReference>
<dbReference type="PANTHER" id="PTHR10407:SF15">
    <property type="entry name" value="HUNTINGTIN INTERACTING PROTEIN 1"/>
    <property type="match status" value="1"/>
</dbReference>
<dbReference type="GO" id="GO:0007015">
    <property type="term" value="P:actin filament organization"/>
    <property type="evidence" value="ECO:0007669"/>
    <property type="project" value="TreeGrafter"/>
</dbReference>
<dbReference type="Proteomes" id="UP000187283">
    <property type="component" value="Unassembled WGS sequence"/>
</dbReference>
<dbReference type="GO" id="GO:0030136">
    <property type="term" value="C:clathrin-coated vesicle"/>
    <property type="evidence" value="ECO:0007669"/>
    <property type="project" value="TreeGrafter"/>
</dbReference>
<evidence type="ECO:0000256" key="6">
    <source>
        <dbReference type="SAM" id="MobiDB-lite"/>
    </source>
</evidence>
<dbReference type="Pfam" id="PF01608">
    <property type="entry name" value="I_LWEQ"/>
    <property type="match status" value="1"/>
</dbReference>
<dbReference type="SUPFAM" id="SSF89009">
    <property type="entry name" value="GAT-like domain"/>
    <property type="match status" value="1"/>
</dbReference>
<dbReference type="SMART" id="SM00307">
    <property type="entry name" value="ILWEQ"/>
    <property type="match status" value="1"/>
</dbReference>
<dbReference type="InterPro" id="IPR035964">
    <property type="entry name" value="I/LWEQ_dom_sf"/>
</dbReference>
<feature type="domain" description="ENTH" evidence="7">
    <location>
        <begin position="12"/>
        <end position="141"/>
    </location>
</feature>
<gene>
    <name evidence="9" type="ORF">AYI70_g1650</name>
</gene>
<dbReference type="GO" id="GO:0006897">
    <property type="term" value="P:endocytosis"/>
    <property type="evidence" value="ECO:0007669"/>
    <property type="project" value="InterPro"/>
</dbReference>
<dbReference type="InterPro" id="IPR011417">
    <property type="entry name" value="ANTH_dom"/>
</dbReference>
<keyword evidence="3" id="KW-0963">Cytoplasm</keyword>
<evidence type="ECO:0000256" key="4">
    <source>
        <dbReference type="ARBA" id="ARBA00023203"/>
    </source>
</evidence>
<dbReference type="GO" id="GO:0030864">
    <property type="term" value="C:cortical actin cytoskeleton"/>
    <property type="evidence" value="ECO:0007669"/>
    <property type="project" value="TreeGrafter"/>
</dbReference>
<accession>A0A1R1YBP0</accession>
<proteinExistence type="inferred from homology"/>
<feature type="domain" description="I/LWEQ" evidence="8">
    <location>
        <begin position="838"/>
        <end position="1091"/>
    </location>
</feature>
<feature type="non-terminal residue" evidence="9">
    <location>
        <position position="1"/>
    </location>
</feature>
<dbReference type="STRING" id="133412.A0A1R1YBP0"/>
<dbReference type="Pfam" id="PF07651">
    <property type="entry name" value="ANTH"/>
    <property type="match status" value="1"/>
</dbReference>
<evidence type="ECO:0000259" key="7">
    <source>
        <dbReference type="PROSITE" id="PS50942"/>
    </source>
</evidence>
<dbReference type="AlphaFoldDB" id="A0A1R1YBP0"/>
<dbReference type="InterPro" id="IPR002558">
    <property type="entry name" value="ILWEQ_dom"/>
</dbReference>
<feature type="compositionally biased region" description="Polar residues" evidence="6">
    <location>
        <begin position="287"/>
        <end position="298"/>
    </location>
</feature>
<dbReference type="Gene3D" id="1.25.40.90">
    <property type="match status" value="1"/>
</dbReference>
<evidence type="ECO:0000256" key="2">
    <source>
        <dbReference type="ARBA" id="ARBA00010135"/>
    </source>
</evidence>
<dbReference type="OrthoDB" id="10262320at2759"/>
<dbReference type="GO" id="GO:0035615">
    <property type="term" value="F:clathrin adaptor activity"/>
    <property type="evidence" value="ECO:0007669"/>
    <property type="project" value="TreeGrafter"/>
</dbReference>
<feature type="coiled-coil region" evidence="5">
    <location>
        <begin position="601"/>
        <end position="671"/>
    </location>
</feature>
<dbReference type="GO" id="GO:0043325">
    <property type="term" value="F:phosphatidylinositol-3,4-bisphosphate binding"/>
    <property type="evidence" value="ECO:0007669"/>
    <property type="project" value="TreeGrafter"/>
</dbReference>
<dbReference type="PANTHER" id="PTHR10407">
    <property type="entry name" value="HUNTINGTIN INTERACTING PROTEIN 1"/>
    <property type="match status" value="1"/>
</dbReference>
<evidence type="ECO:0000256" key="1">
    <source>
        <dbReference type="ARBA" id="ARBA00004496"/>
    </source>
</evidence>
<dbReference type="InterPro" id="IPR013809">
    <property type="entry name" value="ENTH"/>
</dbReference>
<comment type="subcellular location">
    <subcellularLocation>
        <location evidence="1">Cytoplasm</location>
    </subcellularLocation>
</comment>
<reference evidence="9 10" key="1">
    <citation type="submission" date="2017-01" db="EMBL/GenBank/DDBJ databases">
        <authorList>
            <person name="Mah S.A."/>
            <person name="Swanson W.J."/>
            <person name="Moy G.W."/>
            <person name="Vacquier V.D."/>
        </authorList>
    </citation>
    <scope>NUCLEOTIDE SEQUENCE [LARGE SCALE GENOMIC DNA]</scope>
    <source>
        <strain evidence="9 10">GSMNP</strain>
    </source>
</reference>
<evidence type="ECO:0000256" key="5">
    <source>
        <dbReference type="SAM" id="Coils"/>
    </source>
</evidence>
<dbReference type="SUPFAM" id="SSF109885">
    <property type="entry name" value="I/LWEQ domain"/>
    <property type="match status" value="1"/>
</dbReference>
<keyword evidence="4" id="KW-0009">Actin-binding</keyword>
<dbReference type="SUPFAM" id="SSF48464">
    <property type="entry name" value="ENTH/VHS domain"/>
    <property type="match status" value="1"/>
</dbReference>
<evidence type="ECO:0000259" key="8">
    <source>
        <dbReference type="PROSITE" id="PS50945"/>
    </source>
</evidence>
<evidence type="ECO:0000256" key="3">
    <source>
        <dbReference type="ARBA" id="ARBA00022490"/>
    </source>
</evidence>
<dbReference type="PROSITE" id="PS50945">
    <property type="entry name" value="I_LWEQ"/>
    <property type="match status" value="1"/>
</dbReference>
<sequence length="1097" mass="125380">MIRNSYSLRAGDRIKAESDLFQAIKKATTSDENAPKQKHVRKIIVFTWDFKTSIPVWNGLQSFPLVSEEVSCFKALIVIHKFIRNGAHMCIVEALQKTVYLESLGRSGSQGSWKGYGILIHAYTNYILAKLEYHRLHPQFNGCFDYEEYISLRGTYDPNEGYETIADLMSLQDRLDELQKLIFRNFTPGSNNECKIAALVPLVEESYGIYNFATRMLIAMHGRVDGADEALEPLRNRFNTQHHRLRKFYSDCSKLRYLTSLITVPKLTQTPPSVLNDGEFVPPESLDLQNPSTSQMSEDNSEADRLERERKERENARIEQEKLQIEQQTKELQRIENERLQMEQNAREAQRLQMEEQQKEQMRIAQEQQMMEQRAREQQLQFDELQRQRLMQEQIQLNQQQNIAGRLQEHENQIALLNSQHERDLLTISQYNQRVSALEQQLNQQKILMQQSDASKDELIKALQAQIDQWKQKYDALAKLYAQLRQEHFDLLGKYKSIYSKANEADEANRKIIQMQEFISSKNLELAELMGERDKARDEVTKAQNASKSELSRLESELSNLRDLISEKTRAHSKELEDLKANFTRENSDFLSQLNHYKSSYEDSHSKLLELQDKFENAIQEKDEEIAVYQAGMDQSIIALANAQQQAQGSRSDLQQKLKELAREHAAKLLRILDSIFQSCAESIDDSLFNFTNHEFPGSAYATPSFVLAQIEQINGSSNTFTSSFSGYLVNPEGEQTQLIRSATDLSSLISTYLPNVKGLIRFSMNFEESEELNNLVIRTAELGKAFYTKGQSSAMQDIPVTRRPEIVFEANRGFQNSLSLLSAFIEKFVSREDKGVRSFTENEDLSDVVDREMMNAASAIQAAADKIQQIMTTKVNTNLTDAQVNINDAILDNVLNMTNAIARLIQASKESQQEIVAEGRGTSTKTAFYKQHNRWTEGLISAAKAVAMATNFLVEIADAVIRGDKSLEDLIIAAREVSASTAQLVAASRVKSKLHSRTLNELELAAKSVTHVVRDLVNTVTVLSERSDALRDLNNGGGEQKQREVYQNWSSYEFKANEMEQQVAILKIEKDLITARRKLAEMRKYGYHADESDAEQ</sequence>
<dbReference type="GO" id="GO:0048268">
    <property type="term" value="P:clathrin coat assembly"/>
    <property type="evidence" value="ECO:0007669"/>
    <property type="project" value="TreeGrafter"/>
</dbReference>
<evidence type="ECO:0000313" key="9">
    <source>
        <dbReference type="EMBL" id="OMJ24351.1"/>
    </source>
</evidence>
<dbReference type="GO" id="GO:0080025">
    <property type="term" value="F:phosphatidylinositol-3,5-bisphosphate binding"/>
    <property type="evidence" value="ECO:0007669"/>
    <property type="project" value="TreeGrafter"/>
</dbReference>